<feature type="transmembrane region" description="Helical" evidence="1">
    <location>
        <begin position="52"/>
        <end position="72"/>
    </location>
</feature>
<dbReference type="EMBL" id="DVNI01000016">
    <property type="protein sequence ID" value="HIU63618.1"/>
    <property type="molecule type" value="Genomic_DNA"/>
</dbReference>
<dbReference type="Pfam" id="PF14163">
    <property type="entry name" value="SieB"/>
    <property type="match status" value="1"/>
</dbReference>
<accession>A0A9D1MNZ7</accession>
<protein>
    <submittedName>
        <fullName evidence="2">Superinfection exclusion B family protein</fullName>
    </submittedName>
</protein>
<keyword evidence="1" id="KW-1133">Transmembrane helix</keyword>
<keyword evidence="1" id="KW-0812">Transmembrane</keyword>
<comment type="caution">
    <text evidence="2">The sequence shown here is derived from an EMBL/GenBank/DDBJ whole genome shotgun (WGS) entry which is preliminary data.</text>
</comment>
<evidence type="ECO:0000313" key="3">
    <source>
        <dbReference type="Proteomes" id="UP000824099"/>
    </source>
</evidence>
<organism evidence="2 3">
    <name type="scientific">Candidatus Avacidaminococcus intestinavium</name>
    <dbReference type="NCBI Taxonomy" id="2840684"/>
    <lineage>
        <taxon>Bacteria</taxon>
        <taxon>Bacillati</taxon>
        <taxon>Bacillota</taxon>
        <taxon>Negativicutes</taxon>
        <taxon>Acidaminococcales</taxon>
        <taxon>Acidaminococcaceae</taxon>
        <taxon>Acidaminococcaceae incertae sedis</taxon>
        <taxon>Candidatus Avacidaminococcus</taxon>
    </lineage>
</organism>
<gene>
    <name evidence="2" type="ORF">IAB06_01075</name>
</gene>
<feature type="transmembrane region" description="Helical" evidence="1">
    <location>
        <begin position="12"/>
        <end position="32"/>
    </location>
</feature>
<name>A0A9D1MNZ7_9FIRM</name>
<sequence length="134" mass="15619">MEWFSKLISALKIPLQILLPALWLFSGVMTLLNEDVLIRLSLLEWKTQNGFVFGLIFAITSCLITVYFLYFIKEKLSNSIFKLTLKRKTIKRIFEMNDSELSIILMLYNFPGYSGTLDYNEPIIQGLISTEFYL</sequence>
<keyword evidence="1" id="KW-0472">Membrane</keyword>
<evidence type="ECO:0000256" key="1">
    <source>
        <dbReference type="SAM" id="Phobius"/>
    </source>
</evidence>
<proteinExistence type="predicted"/>
<dbReference type="InterPro" id="IPR025982">
    <property type="entry name" value="SieB"/>
</dbReference>
<evidence type="ECO:0000313" key="2">
    <source>
        <dbReference type="EMBL" id="HIU63618.1"/>
    </source>
</evidence>
<dbReference type="Proteomes" id="UP000824099">
    <property type="component" value="Unassembled WGS sequence"/>
</dbReference>
<dbReference type="AlphaFoldDB" id="A0A9D1MNZ7"/>
<reference evidence="2" key="2">
    <citation type="journal article" date="2021" name="PeerJ">
        <title>Extensive microbial diversity within the chicken gut microbiome revealed by metagenomics and culture.</title>
        <authorList>
            <person name="Gilroy R."/>
            <person name="Ravi A."/>
            <person name="Getino M."/>
            <person name="Pursley I."/>
            <person name="Horton D.L."/>
            <person name="Alikhan N.F."/>
            <person name="Baker D."/>
            <person name="Gharbi K."/>
            <person name="Hall N."/>
            <person name="Watson M."/>
            <person name="Adriaenssens E.M."/>
            <person name="Foster-Nyarko E."/>
            <person name="Jarju S."/>
            <person name="Secka A."/>
            <person name="Antonio M."/>
            <person name="Oren A."/>
            <person name="Chaudhuri R.R."/>
            <person name="La Ragione R."/>
            <person name="Hildebrand F."/>
            <person name="Pallen M.J."/>
        </authorList>
    </citation>
    <scope>NUCLEOTIDE SEQUENCE</scope>
    <source>
        <strain evidence="2">CHK160-1198</strain>
    </source>
</reference>
<reference evidence="2" key="1">
    <citation type="submission" date="2020-10" db="EMBL/GenBank/DDBJ databases">
        <authorList>
            <person name="Gilroy R."/>
        </authorList>
    </citation>
    <scope>NUCLEOTIDE SEQUENCE</scope>
    <source>
        <strain evidence="2">CHK160-1198</strain>
    </source>
</reference>